<organism evidence="2 3">
    <name type="scientific">Porphyra umbilicalis</name>
    <name type="common">Purple laver</name>
    <name type="synonym">Red alga</name>
    <dbReference type="NCBI Taxonomy" id="2786"/>
    <lineage>
        <taxon>Eukaryota</taxon>
        <taxon>Rhodophyta</taxon>
        <taxon>Bangiophyceae</taxon>
        <taxon>Bangiales</taxon>
        <taxon>Bangiaceae</taxon>
        <taxon>Porphyra</taxon>
    </lineage>
</organism>
<feature type="region of interest" description="Disordered" evidence="1">
    <location>
        <begin position="183"/>
        <end position="247"/>
    </location>
</feature>
<reference evidence="2 3" key="1">
    <citation type="submission" date="2017-03" db="EMBL/GenBank/DDBJ databases">
        <title>WGS assembly of Porphyra umbilicalis.</title>
        <authorList>
            <person name="Brawley S.H."/>
            <person name="Blouin N.A."/>
            <person name="Ficko-Blean E."/>
            <person name="Wheeler G.L."/>
            <person name="Lohr M."/>
            <person name="Goodson H.V."/>
            <person name="Jenkins J.W."/>
            <person name="Blaby-Haas C.E."/>
            <person name="Helliwell K.E."/>
            <person name="Chan C."/>
            <person name="Marriage T."/>
            <person name="Bhattacharya D."/>
            <person name="Klein A.S."/>
            <person name="Badis Y."/>
            <person name="Brodie J."/>
            <person name="Cao Y."/>
            <person name="Collen J."/>
            <person name="Dittami S.M."/>
            <person name="Gachon C.M."/>
            <person name="Green B.R."/>
            <person name="Karpowicz S."/>
            <person name="Kim J.W."/>
            <person name="Kudahl U."/>
            <person name="Lin S."/>
            <person name="Michel G."/>
            <person name="Mittag M."/>
            <person name="Olson B.J."/>
            <person name="Pangilinan J."/>
            <person name="Peng Y."/>
            <person name="Qiu H."/>
            <person name="Shu S."/>
            <person name="Singer J.T."/>
            <person name="Smith A.G."/>
            <person name="Sprecher B.N."/>
            <person name="Wagner V."/>
            <person name="Wang W."/>
            <person name="Wang Z.-Y."/>
            <person name="Yan J."/>
            <person name="Yarish C."/>
            <person name="Zoeuner-Riek S."/>
            <person name="Zhuang Y."/>
            <person name="Zou Y."/>
            <person name="Lindquist E.A."/>
            <person name="Grimwood J."/>
            <person name="Barry K."/>
            <person name="Rokhsar D.S."/>
            <person name="Schmutz J."/>
            <person name="Stiller J.W."/>
            <person name="Grossman A.R."/>
            <person name="Prochnik S.E."/>
        </authorList>
    </citation>
    <scope>NUCLEOTIDE SEQUENCE [LARGE SCALE GENOMIC DNA]</scope>
    <source>
        <strain evidence="2">4086291</strain>
    </source>
</reference>
<feature type="region of interest" description="Disordered" evidence="1">
    <location>
        <begin position="263"/>
        <end position="322"/>
    </location>
</feature>
<protein>
    <submittedName>
        <fullName evidence="2">Uncharacterized protein</fullName>
    </submittedName>
</protein>
<keyword evidence="3" id="KW-1185">Reference proteome</keyword>
<feature type="compositionally biased region" description="Low complexity" evidence="1">
    <location>
        <begin position="221"/>
        <end position="235"/>
    </location>
</feature>
<evidence type="ECO:0000313" key="3">
    <source>
        <dbReference type="Proteomes" id="UP000218209"/>
    </source>
</evidence>
<dbReference type="Proteomes" id="UP000218209">
    <property type="component" value="Unassembled WGS sequence"/>
</dbReference>
<evidence type="ECO:0000313" key="2">
    <source>
        <dbReference type="EMBL" id="OSX75191.1"/>
    </source>
</evidence>
<dbReference type="AlphaFoldDB" id="A0A1X6P2V1"/>
<proteinExistence type="predicted"/>
<name>A0A1X6P2V1_PORUM</name>
<accession>A0A1X6P2V1</accession>
<dbReference type="EMBL" id="KV918915">
    <property type="protein sequence ID" value="OSX75191.1"/>
    <property type="molecule type" value="Genomic_DNA"/>
</dbReference>
<gene>
    <name evidence="2" type="ORF">BU14_0249s0011</name>
</gene>
<sequence length="322" mass="33291">MTPVQGTAAAVLNPLRRAQSSNWVMCVDMTTTNVAIRQWLGKAERYFKVNELTDTIGVVRMAPSLKPPMANTIASMLLVGTWDPTFCSLVPQLATAGRAPTPRAAPLEDAACHKFEASGVSEAASLISTRAVGGIAVLTTPLAPVCPQRSQDELMADRQAEIDKLLAADKTINAAASRALRIDARRRQVPAPATSARESAGRSRACPRAGPSRRKKGVPQSSSAGQSGASHGNSAVQRDDGTSRASDALSLSQVTAALPLPDAVEGASGPVQDECDSVGAPASLAMCPSGPEPLPDASFSQGSCLPELDVPILDSGEDGGTD</sequence>
<evidence type="ECO:0000256" key="1">
    <source>
        <dbReference type="SAM" id="MobiDB-lite"/>
    </source>
</evidence>